<accession>A0AAJ1MNU0</accession>
<dbReference type="SMART" id="SM00382">
    <property type="entry name" value="AAA"/>
    <property type="match status" value="1"/>
</dbReference>
<dbReference type="Pfam" id="PF00005">
    <property type="entry name" value="ABC_tran"/>
    <property type="match status" value="1"/>
</dbReference>
<sequence>MSANTENLKTPVLRFENAGFAYPGYSPVLSEFSASLYEGEIICIIGASGCGKSTMLSLAGGFLLPDSGLITDSRGTVSGPEPKRIMVFQDSAQLFPWLTVFANASFPDADPTHVSELLEMVDLADAAEKYPSQLSGGMKQRAVIARALAGRPEILLLDEPFTALDAPTRRGLQDMLLELNSELGVSMMFVTHDIREAVYLADRLLIMTPGGVKMMNIELERGAGKRDEFSNEFVAIEREVYGIISPDKS</sequence>
<organism evidence="5 6">
    <name type="scientific">Candidatus Thalassospirochaeta sargassi</name>
    <dbReference type="NCBI Taxonomy" id="3119039"/>
    <lineage>
        <taxon>Bacteria</taxon>
        <taxon>Pseudomonadati</taxon>
        <taxon>Spirochaetota</taxon>
        <taxon>Spirochaetia</taxon>
        <taxon>Spirochaetales</taxon>
        <taxon>Spirochaetaceae</taxon>
        <taxon>Candidatus Thalassospirochaeta</taxon>
    </lineage>
</organism>
<keyword evidence="2" id="KW-0547">Nucleotide-binding</keyword>
<dbReference type="SUPFAM" id="SSF52540">
    <property type="entry name" value="P-loop containing nucleoside triphosphate hydrolases"/>
    <property type="match status" value="1"/>
</dbReference>
<dbReference type="AlphaFoldDB" id="A0AAJ1MNU0"/>
<keyword evidence="1" id="KW-0813">Transport</keyword>
<evidence type="ECO:0000256" key="1">
    <source>
        <dbReference type="ARBA" id="ARBA00022448"/>
    </source>
</evidence>
<dbReference type="InterPro" id="IPR017871">
    <property type="entry name" value="ABC_transporter-like_CS"/>
</dbReference>
<dbReference type="InterPro" id="IPR027417">
    <property type="entry name" value="P-loop_NTPase"/>
</dbReference>
<dbReference type="PROSITE" id="PS50893">
    <property type="entry name" value="ABC_TRANSPORTER_2"/>
    <property type="match status" value="1"/>
</dbReference>
<dbReference type="Proteomes" id="UP001221217">
    <property type="component" value="Unassembled WGS sequence"/>
</dbReference>
<dbReference type="PANTHER" id="PTHR42788:SF13">
    <property type="entry name" value="ALIPHATIC SULFONATES IMPORT ATP-BINDING PROTEIN SSUB"/>
    <property type="match status" value="1"/>
</dbReference>
<dbReference type="InterPro" id="IPR003439">
    <property type="entry name" value="ABC_transporter-like_ATP-bd"/>
</dbReference>
<dbReference type="GO" id="GO:0005524">
    <property type="term" value="F:ATP binding"/>
    <property type="evidence" value="ECO:0007669"/>
    <property type="project" value="UniProtKB-KW"/>
</dbReference>
<dbReference type="Gene3D" id="3.40.50.300">
    <property type="entry name" value="P-loop containing nucleotide triphosphate hydrolases"/>
    <property type="match status" value="1"/>
</dbReference>
<keyword evidence="3 5" id="KW-0067">ATP-binding</keyword>
<proteinExistence type="predicted"/>
<protein>
    <submittedName>
        <fullName evidence="5">ABC transporter ATP-binding protein</fullName>
    </submittedName>
</protein>
<dbReference type="InterPro" id="IPR050166">
    <property type="entry name" value="ABC_transporter_ATP-bind"/>
</dbReference>
<name>A0AAJ1MNU0_9SPIO</name>
<feature type="domain" description="ABC transporter" evidence="4">
    <location>
        <begin position="13"/>
        <end position="234"/>
    </location>
</feature>
<reference evidence="5 6" key="1">
    <citation type="submission" date="2022-12" db="EMBL/GenBank/DDBJ databases">
        <title>Metagenome assembled genome from gulf of manar.</title>
        <authorList>
            <person name="Kohli P."/>
            <person name="Pk S."/>
            <person name="Venkata Ramana C."/>
            <person name="Sasikala C."/>
        </authorList>
    </citation>
    <scope>NUCLEOTIDE SEQUENCE [LARGE SCALE GENOMIC DNA]</scope>
    <source>
        <strain evidence="5">JB008</strain>
    </source>
</reference>
<dbReference type="PANTHER" id="PTHR42788">
    <property type="entry name" value="TAURINE IMPORT ATP-BINDING PROTEIN-RELATED"/>
    <property type="match status" value="1"/>
</dbReference>
<evidence type="ECO:0000256" key="3">
    <source>
        <dbReference type="ARBA" id="ARBA00022840"/>
    </source>
</evidence>
<evidence type="ECO:0000256" key="2">
    <source>
        <dbReference type="ARBA" id="ARBA00022741"/>
    </source>
</evidence>
<evidence type="ECO:0000313" key="5">
    <source>
        <dbReference type="EMBL" id="MDC7228230.1"/>
    </source>
</evidence>
<dbReference type="GO" id="GO:0016887">
    <property type="term" value="F:ATP hydrolysis activity"/>
    <property type="evidence" value="ECO:0007669"/>
    <property type="project" value="InterPro"/>
</dbReference>
<dbReference type="InterPro" id="IPR003593">
    <property type="entry name" value="AAA+_ATPase"/>
</dbReference>
<evidence type="ECO:0000259" key="4">
    <source>
        <dbReference type="PROSITE" id="PS50893"/>
    </source>
</evidence>
<gene>
    <name evidence="5" type="ORF">PQJ61_15820</name>
</gene>
<evidence type="ECO:0000313" key="6">
    <source>
        <dbReference type="Proteomes" id="UP001221217"/>
    </source>
</evidence>
<dbReference type="PROSITE" id="PS00211">
    <property type="entry name" value="ABC_TRANSPORTER_1"/>
    <property type="match status" value="1"/>
</dbReference>
<dbReference type="EMBL" id="JAQQAL010000042">
    <property type="protein sequence ID" value="MDC7228230.1"/>
    <property type="molecule type" value="Genomic_DNA"/>
</dbReference>
<comment type="caution">
    <text evidence="5">The sequence shown here is derived from an EMBL/GenBank/DDBJ whole genome shotgun (WGS) entry which is preliminary data.</text>
</comment>